<organism evidence="9 10">
    <name type="scientific">Geotrypetes seraphini</name>
    <name type="common">Gaboon caecilian</name>
    <name type="synonym">Caecilia seraphini</name>
    <dbReference type="NCBI Taxonomy" id="260995"/>
    <lineage>
        <taxon>Eukaryota</taxon>
        <taxon>Metazoa</taxon>
        <taxon>Chordata</taxon>
        <taxon>Craniata</taxon>
        <taxon>Vertebrata</taxon>
        <taxon>Euteleostomi</taxon>
        <taxon>Amphibia</taxon>
        <taxon>Gymnophiona</taxon>
        <taxon>Geotrypetes</taxon>
    </lineage>
</organism>
<keyword evidence="5" id="KW-0539">Nucleus</keyword>
<keyword evidence="4" id="KW-0995">Kinetochore</keyword>
<reference evidence="10" key="1">
    <citation type="submission" date="2025-08" db="UniProtKB">
        <authorList>
            <consortium name="RefSeq"/>
        </authorList>
    </citation>
    <scope>IDENTIFICATION</scope>
</reference>
<evidence type="ECO:0000256" key="7">
    <source>
        <dbReference type="ARBA" id="ARBA00025735"/>
    </source>
</evidence>
<gene>
    <name evidence="10" type="primary">CENPH</name>
</gene>
<dbReference type="GO" id="GO:0000776">
    <property type="term" value="C:kinetochore"/>
    <property type="evidence" value="ECO:0007669"/>
    <property type="project" value="UniProtKB-KW"/>
</dbReference>
<dbReference type="FunCoup" id="A0A6P8P8Y8">
    <property type="interactions" value="1098"/>
</dbReference>
<dbReference type="GO" id="GO:0043515">
    <property type="term" value="F:kinetochore binding"/>
    <property type="evidence" value="ECO:0007669"/>
    <property type="project" value="TreeGrafter"/>
</dbReference>
<dbReference type="GO" id="GO:0007052">
    <property type="term" value="P:mitotic spindle organization"/>
    <property type="evidence" value="ECO:0007669"/>
    <property type="project" value="TreeGrafter"/>
</dbReference>
<accession>A0A6P8P8Y8</accession>
<evidence type="ECO:0000256" key="2">
    <source>
        <dbReference type="ARBA" id="ARBA00004629"/>
    </source>
</evidence>
<dbReference type="Proteomes" id="UP000515159">
    <property type="component" value="Chromosome 1"/>
</dbReference>
<sequence length="236" mass="27336">MALPAQCDQQRTVCVMQAPPIRATSATREDVTTLIRLGEQVSQQHMEYHTAVEAGEENTLDIIPEEKLIETTKHLEGEIEKARTSCYNKTLVLQRIQMSNAVLNRLKENDSESKEIQEVIKHVVMLCSSIMKSQQEAPSLEEQLYEVRKKRLTLKELGVEKLLQLQSMKKKRNEDLEKMESEKLTRIRNILEKEIWITTLVQSVFQNLIIGSRVNWAEDPHLKAIFLKLEKNPKFL</sequence>
<proteinExistence type="inferred from homology"/>
<dbReference type="Pfam" id="PF05837">
    <property type="entry name" value="CENP-H"/>
    <property type="match status" value="1"/>
</dbReference>
<evidence type="ECO:0000259" key="8">
    <source>
        <dbReference type="Pfam" id="PF05837"/>
    </source>
</evidence>
<dbReference type="CTD" id="64946"/>
<dbReference type="InterPro" id="IPR008426">
    <property type="entry name" value="CENP-H_C"/>
</dbReference>
<evidence type="ECO:0000256" key="3">
    <source>
        <dbReference type="ARBA" id="ARBA00022454"/>
    </source>
</evidence>
<dbReference type="GO" id="GO:0007059">
    <property type="term" value="P:chromosome segregation"/>
    <property type="evidence" value="ECO:0007669"/>
    <property type="project" value="TreeGrafter"/>
</dbReference>
<evidence type="ECO:0000313" key="9">
    <source>
        <dbReference type="Proteomes" id="UP000515159"/>
    </source>
</evidence>
<keyword evidence="3" id="KW-0158">Chromosome</keyword>
<evidence type="ECO:0000313" key="10">
    <source>
        <dbReference type="RefSeq" id="XP_033785702.1"/>
    </source>
</evidence>
<dbReference type="InterPro" id="IPR040034">
    <property type="entry name" value="CENP-H"/>
</dbReference>
<dbReference type="KEGG" id="gsh:117353638"/>
<name>A0A6P8P8Y8_GEOSA</name>
<dbReference type="PANTHER" id="PTHR48122:SF1">
    <property type="entry name" value="CENTROMERE PROTEIN H"/>
    <property type="match status" value="1"/>
</dbReference>
<dbReference type="OrthoDB" id="2274804at2759"/>
<dbReference type="GO" id="GO:0005634">
    <property type="term" value="C:nucleus"/>
    <property type="evidence" value="ECO:0007669"/>
    <property type="project" value="UniProtKB-SubCell"/>
</dbReference>
<feature type="domain" description="Centromere protein H C-terminal" evidence="8">
    <location>
        <begin position="34"/>
        <end position="230"/>
    </location>
</feature>
<evidence type="ECO:0000256" key="5">
    <source>
        <dbReference type="ARBA" id="ARBA00023242"/>
    </source>
</evidence>
<evidence type="ECO:0000256" key="6">
    <source>
        <dbReference type="ARBA" id="ARBA00023328"/>
    </source>
</evidence>
<dbReference type="AlphaFoldDB" id="A0A6P8P8Y8"/>
<dbReference type="RefSeq" id="XP_033785702.1">
    <property type="nucleotide sequence ID" value="XM_033929811.1"/>
</dbReference>
<keyword evidence="6" id="KW-0137">Centromere</keyword>
<comment type="similarity">
    <text evidence="7">Belongs to the CENP-H/MCM16 family.</text>
</comment>
<dbReference type="GO" id="GO:0051382">
    <property type="term" value="P:kinetochore assembly"/>
    <property type="evidence" value="ECO:0007669"/>
    <property type="project" value="InterPro"/>
</dbReference>
<dbReference type="GeneID" id="117353638"/>
<dbReference type="InParanoid" id="A0A6P8P8Y8"/>
<evidence type="ECO:0000256" key="1">
    <source>
        <dbReference type="ARBA" id="ARBA00004123"/>
    </source>
</evidence>
<evidence type="ECO:0000256" key="4">
    <source>
        <dbReference type="ARBA" id="ARBA00022838"/>
    </source>
</evidence>
<keyword evidence="9" id="KW-1185">Reference proteome</keyword>
<dbReference type="PANTHER" id="PTHR48122">
    <property type="entry name" value="CENTROMERE PROTEIN H"/>
    <property type="match status" value="1"/>
</dbReference>
<comment type="subcellular location">
    <subcellularLocation>
        <location evidence="2">Chromosome</location>
        <location evidence="2">Centromere</location>
        <location evidence="2">Kinetochore</location>
    </subcellularLocation>
    <subcellularLocation>
        <location evidence="1">Nucleus</location>
    </subcellularLocation>
</comment>
<protein>
    <submittedName>
        <fullName evidence="10">Centromere protein H isoform X1</fullName>
    </submittedName>
</protein>